<evidence type="ECO:0000256" key="1">
    <source>
        <dbReference type="SAM" id="MobiDB-lite"/>
    </source>
</evidence>
<proteinExistence type="predicted"/>
<gene>
    <name evidence="2" type="ORF">PR048_001299</name>
</gene>
<sequence>MITLRLLPEIKHFLCNPLPQGIEDLAMCVQIREQNVAKEKRATHSARPILASPPCNKETGGKVREAAPPPP</sequence>
<accession>A0ABQ9IJD7</accession>
<feature type="region of interest" description="Disordered" evidence="1">
    <location>
        <begin position="39"/>
        <end position="71"/>
    </location>
</feature>
<evidence type="ECO:0000313" key="3">
    <source>
        <dbReference type="Proteomes" id="UP001159363"/>
    </source>
</evidence>
<keyword evidence="3" id="KW-1185">Reference proteome</keyword>
<organism evidence="2 3">
    <name type="scientific">Dryococelus australis</name>
    <dbReference type="NCBI Taxonomy" id="614101"/>
    <lineage>
        <taxon>Eukaryota</taxon>
        <taxon>Metazoa</taxon>
        <taxon>Ecdysozoa</taxon>
        <taxon>Arthropoda</taxon>
        <taxon>Hexapoda</taxon>
        <taxon>Insecta</taxon>
        <taxon>Pterygota</taxon>
        <taxon>Neoptera</taxon>
        <taxon>Polyneoptera</taxon>
        <taxon>Phasmatodea</taxon>
        <taxon>Verophasmatodea</taxon>
        <taxon>Anareolatae</taxon>
        <taxon>Phasmatidae</taxon>
        <taxon>Eurycanthinae</taxon>
        <taxon>Dryococelus</taxon>
    </lineage>
</organism>
<comment type="caution">
    <text evidence="2">The sequence shown here is derived from an EMBL/GenBank/DDBJ whole genome shotgun (WGS) entry which is preliminary data.</text>
</comment>
<name>A0ABQ9IJD7_9NEOP</name>
<dbReference type="EMBL" id="JARBHB010000001">
    <property type="protein sequence ID" value="KAJ8895958.1"/>
    <property type="molecule type" value="Genomic_DNA"/>
</dbReference>
<reference evidence="2 3" key="1">
    <citation type="submission" date="2023-02" db="EMBL/GenBank/DDBJ databases">
        <title>LHISI_Scaffold_Assembly.</title>
        <authorList>
            <person name="Stuart O.P."/>
            <person name="Cleave R."/>
            <person name="Magrath M.J.L."/>
            <person name="Mikheyev A.S."/>
        </authorList>
    </citation>
    <scope>NUCLEOTIDE SEQUENCE [LARGE SCALE GENOMIC DNA]</scope>
    <source>
        <strain evidence="2">Daus_M_001</strain>
        <tissue evidence="2">Leg muscle</tissue>
    </source>
</reference>
<protein>
    <submittedName>
        <fullName evidence="2">Uncharacterized protein</fullName>
    </submittedName>
</protein>
<dbReference type="Proteomes" id="UP001159363">
    <property type="component" value="Chromosome 1"/>
</dbReference>
<evidence type="ECO:0000313" key="2">
    <source>
        <dbReference type="EMBL" id="KAJ8895958.1"/>
    </source>
</evidence>